<evidence type="ECO:0000256" key="1">
    <source>
        <dbReference type="SAM" id="SignalP"/>
    </source>
</evidence>
<feature type="chain" id="PRO_5019038486" evidence="1">
    <location>
        <begin position="20"/>
        <end position="249"/>
    </location>
</feature>
<evidence type="ECO:0000313" key="2">
    <source>
        <dbReference type="EMBL" id="RJT47247.1"/>
    </source>
</evidence>
<gene>
    <name evidence="2" type="ORF">D6C13_02470</name>
</gene>
<keyword evidence="1" id="KW-0732">Signal</keyword>
<sequence>MIRVVLLSSCLFLTTSALANWEHSVVEDEMGRGSDEVASVISSNSISLKAPYDGVQHGEFSLRRLKNGQNEFVLAIEKGQIICDQDACGVLVRPDNEKPFLLVGKHPKDGSSDAIAGVLGTEDLRKIKKAQKLRMEITIYQNGESILEFETKDNPFVGAKSYLITEINDMVKNGNLPKVTRVTGMSMDMPDFNICKKVANLPAKDDQIKVVELNKKDEFVVATYFESSLIKQQCKKGSVKSEFSFYNYD</sequence>
<protein>
    <submittedName>
        <fullName evidence="2">Uncharacterized protein</fullName>
    </submittedName>
</protein>
<evidence type="ECO:0000313" key="3">
    <source>
        <dbReference type="Proteomes" id="UP000284908"/>
    </source>
</evidence>
<reference evidence="2 3" key="1">
    <citation type="submission" date="2018-09" db="EMBL/GenBank/DDBJ databases">
        <authorList>
            <person name="Le Fleche-Mateos A."/>
        </authorList>
    </citation>
    <scope>NUCLEOTIDE SEQUENCE [LARGE SCALE GENOMIC DNA]</scope>
    <source>
        <strain evidence="2 3">DSM 27399</strain>
    </source>
</reference>
<comment type="caution">
    <text evidence="2">The sequence shown here is derived from an EMBL/GenBank/DDBJ whole genome shotgun (WGS) entry which is preliminary data.</text>
</comment>
<keyword evidence="3" id="KW-1185">Reference proteome</keyword>
<feature type="signal peptide" evidence="1">
    <location>
        <begin position="1"/>
        <end position="19"/>
    </location>
</feature>
<proteinExistence type="predicted"/>
<dbReference type="AlphaFoldDB" id="A0A419NEV0"/>
<dbReference type="RefSeq" id="WP_120131256.1">
    <property type="nucleotide sequence ID" value="NZ_RAHH01000002.1"/>
</dbReference>
<organism evidence="2 3">
    <name type="scientific">Rahnella woolbedingensis</name>
    <dbReference type="NCBI Taxonomy" id="1510574"/>
    <lineage>
        <taxon>Bacteria</taxon>
        <taxon>Pseudomonadati</taxon>
        <taxon>Pseudomonadota</taxon>
        <taxon>Gammaproteobacteria</taxon>
        <taxon>Enterobacterales</taxon>
        <taxon>Yersiniaceae</taxon>
        <taxon>Rahnella</taxon>
    </lineage>
</organism>
<dbReference type="EMBL" id="RAHH01000002">
    <property type="protein sequence ID" value="RJT47247.1"/>
    <property type="molecule type" value="Genomic_DNA"/>
</dbReference>
<name>A0A419NEV0_9GAMM</name>
<dbReference type="OrthoDB" id="8566260at2"/>
<accession>A0A419NEV0</accession>
<dbReference type="Proteomes" id="UP000284908">
    <property type="component" value="Unassembled WGS sequence"/>
</dbReference>